<dbReference type="OrthoDB" id="8606671at2"/>
<comment type="caution">
    <text evidence="1">The sequence shown here is derived from an EMBL/GenBank/DDBJ whole genome shotgun (WGS) entry which is preliminary data.</text>
</comment>
<gene>
    <name evidence="1" type="ORF">EAH69_13025</name>
</gene>
<accession>A0A3L9M045</accession>
<dbReference type="EMBL" id="RDOJ01000025">
    <property type="protein sequence ID" value="RLZ06527.1"/>
    <property type="molecule type" value="Genomic_DNA"/>
</dbReference>
<dbReference type="AlphaFoldDB" id="A0A3L9M045"/>
<dbReference type="Proteomes" id="UP000275348">
    <property type="component" value="Unassembled WGS sequence"/>
</dbReference>
<sequence>MKIGKKFNELEFSEYLSIIENNKKYSDFNTLGLYRSLLENEKLEISQKLKIRDFANSYFQKTFDFLQIKDPLTYLKVKTIGEDLTKGDEENLWNIIKENQQKILKDKRIKHRNFGDYSKHNCGYDDCIWNGLMIRQNSWLVESNMHFKDDKIKYQQKIKSERRKSERKNEYKIIRDNLNG</sequence>
<name>A0A3L9M045_9FLAO</name>
<proteinExistence type="predicted"/>
<reference evidence="1 2" key="1">
    <citation type="submission" date="2018-10" db="EMBL/GenBank/DDBJ databases">
        <authorList>
            <person name="Chen X."/>
        </authorList>
    </citation>
    <scope>NUCLEOTIDE SEQUENCE [LARGE SCALE GENOMIC DNA]</scope>
    <source>
        <strain evidence="1 2">YIM 102668</strain>
    </source>
</reference>
<dbReference type="RefSeq" id="WP_121935651.1">
    <property type="nucleotide sequence ID" value="NZ_RDOJ01000025.1"/>
</dbReference>
<protein>
    <submittedName>
        <fullName evidence="1">Uncharacterized protein</fullName>
    </submittedName>
</protein>
<organism evidence="1 2">
    <name type="scientific">Faecalibacter macacae</name>
    <dbReference type="NCBI Taxonomy" id="1859289"/>
    <lineage>
        <taxon>Bacteria</taxon>
        <taxon>Pseudomonadati</taxon>
        <taxon>Bacteroidota</taxon>
        <taxon>Flavobacteriia</taxon>
        <taxon>Flavobacteriales</taxon>
        <taxon>Weeksellaceae</taxon>
        <taxon>Faecalibacter</taxon>
    </lineage>
</organism>
<keyword evidence="2" id="KW-1185">Reference proteome</keyword>
<evidence type="ECO:0000313" key="1">
    <source>
        <dbReference type="EMBL" id="RLZ06527.1"/>
    </source>
</evidence>
<evidence type="ECO:0000313" key="2">
    <source>
        <dbReference type="Proteomes" id="UP000275348"/>
    </source>
</evidence>